<sequence length="224" mass="24958">MNLITKTIVNIILLVISVFMFMGIIKWGNYLIKTKTCECKQNRSVNRTFKEGFDMYAQPTLDLGMPDTSHTVNLPINTTFSCENMCGPLARCSKTGEQCTSDVDCYGCQPKVYEPAYTKKDIGGQNDAGKLTSGITPRYSVLTTDIGTQAKLYGKGENLTPPQYFKGVDQWRKSFDAGMELYNKKFNPNIQVLPFLPKYPPRPSLSGEFVDDGPLAANAFLSNK</sequence>
<dbReference type="EMBL" id="MN739930">
    <property type="protein sequence ID" value="QHT78291.1"/>
    <property type="molecule type" value="Genomic_DNA"/>
</dbReference>
<proteinExistence type="predicted"/>
<accession>A0A6C0HCG4</accession>
<reference evidence="2" key="1">
    <citation type="journal article" date="2020" name="Nature">
        <title>Giant virus diversity and host interactions through global metagenomics.</title>
        <authorList>
            <person name="Schulz F."/>
            <person name="Roux S."/>
            <person name="Paez-Espino D."/>
            <person name="Jungbluth S."/>
            <person name="Walsh D.A."/>
            <person name="Denef V.J."/>
            <person name="McMahon K.D."/>
            <person name="Konstantinidis K.T."/>
            <person name="Eloe-Fadrosh E.A."/>
            <person name="Kyrpides N.C."/>
            <person name="Woyke T."/>
        </authorList>
    </citation>
    <scope>NUCLEOTIDE SEQUENCE</scope>
    <source>
        <strain evidence="2">GVMAG-M-3300023179-91</strain>
    </source>
</reference>
<protein>
    <submittedName>
        <fullName evidence="2">Uncharacterized protein</fullName>
    </submittedName>
</protein>
<feature type="transmembrane region" description="Helical" evidence="1">
    <location>
        <begin position="7"/>
        <end position="28"/>
    </location>
</feature>
<dbReference type="AlphaFoldDB" id="A0A6C0HCG4"/>
<keyword evidence="1" id="KW-1133">Transmembrane helix</keyword>
<keyword evidence="1" id="KW-0472">Membrane</keyword>
<organism evidence="2">
    <name type="scientific">viral metagenome</name>
    <dbReference type="NCBI Taxonomy" id="1070528"/>
    <lineage>
        <taxon>unclassified sequences</taxon>
        <taxon>metagenomes</taxon>
        <taxon>organismal metagenomes</taxon>
    </lineage>
</organism>
<evidence type="ECO:0000313" key="2">
    <source>
        <dbReference type="EMBL" id="QHT78291.1"/>
    </source>
</evidence>
<evidence type="ECO:0000256" key="1">
    <source>
        <dbReference type="SAM" id="Phobius"/>
    </source>
</evidence>
<keyword evidence="1" id="KW-0812">Transmembrane</keyword>
<name>A0A6C0HCG4_9ZZZZ</name>